<keyword evidence="2" id="KW-1185">Reference proteome</keyword>
<evidence type="ECO:0008006" key="3">
    <source>
        <dbReference type="Google" id="ProtNLM"/>
    </source>
</evidence>
<dbReference type="HOGENOM" id="CLU_033924_3_1_1"/>
<dbReference type="Gene3D" id="2.120.10.30">
    <property type="entry name" value="TolB, C-terminal domain"/>
    <property type="match status" value="1"/>
</dbReference>
<sequence length="422" mass="46252">MPSIPVLFAFTVANLAILWQWLLKDVVYVTYGVSRVMEPLSSFPYNCRRINDHNLAACEDAWLDTSSRQLFLACSNALARKAWNPAIGHFAAERRSRTDHIVALSIDTPHPQDPNAFDYRILGLGDFENSLGESSINMVGMSGMHQADGSLHLYLVNSAPTYNATTQRLAPQDVTGPNATIEVFALPSSSSSEELTHLHTFYNRELITTPNRPAPLPDGSLYISNDHGPNKAGLGFALSPVLRTGTIVHCQPPKEPNTEAVCNQVGGKHAYPNGLHYSTRDSLLYVPSSVTGRITVYEPQVELTNKNGSTLQRVADISVGYPIDNISEDEDGDLYAAVFPKLSEMMDLFKSSTPIDGRGAPTAAFKISRKGETGRNWEVQKVVEDPVGETLPATTTVVRDSKTGRLFFFGVVSPWIAVCELR</sequence>
<dbReference type="GeneID" id="19978034"/>
<dbReference type="eggNOG" id="ENOG502RYG9">
    <property type="taxonomic scope" value="Eukaryota"/>
</dbReference>
<dbReference type="InterPro" id="IPR011042">
    <property type="entry name" value="6-blade_b-propeller_TolB-like"/>
</dbReference>
<gene>
    <name evidence="1" type="ORF">HMPREF1541_10695</name>
</gene>
<evidence type="ECO:0000313" key="1">
    <source>
        <dbReference type="EMBL" id="ETN44145.1"/>
    </source>
</evidence>
<dbReference type="Proteomes" id="UP000030752">
    <property type="component" value="Unassembled WGS sequence"/>
</dbReference>
<dbReference type="InterPro" id="IPR051288">
    <property type="entry name" value="Serum_paraoxonase/arylesterase"/>
</dbReference>
<protein>
    <recommendedName>
        <fullName evidence="3">SMP-30/Gluconolactonase/LRE-like region domain-containing protein</fullName>
    </recommendedName>
</protein>
<dbReference type="SUPFAM" id="SSF63829">
    <property type="entry name" value="Calcium-dependent phosphotriesterase"/>
    <property type="match status" value="1"/>
</dbReference>
<dbReference type="InParanoid" id="W2S694"/>
<name>W2S694_CYPE1</name>
<reference evidence="1 2" key="1">
    <citation type="submission" date="2013-03" db="EMBL/GenBank/DDBJ databases">
        <title>The Genome Sequence of Phialophora europaea CBS 101466.</title>
        <authorList>
            <consortium name="The Broad Institute Genomics Platform"/>
            <person name="Cuomo C."/>
            <person name="de Hoog S."/>
            <person name="Gorbushina A."/>
            <person name="Walker B."/>
            <person name="Young S.K."/>
            <person name="Zeng Q."/>
            <person name="Gargeya S."/>
            <person name="Fitzgerald M."/>
            <person name="Haas B."/>
            <person name="Abouelleil A."/>
            <person name="Allen A.W."/>
            <person name="Alvarado L."/>
            <person name="Arachchi H.M."/>
            <person name="Berlin A.M."/>
            <person name="Chapman S.B."/>
            <person name="Gainer-Dewar J."/>
            <person name="Goldberg J."/>
            <person name="Griggs A."/>
            <person name="Gujja S."/>
            <person name="Hansen M."/>
            <person name="Howarth C."/>
            <person name="Imamovic A."/>
            <person name="Ireland A."/>
            <person name="Larimer J."/>
            <person name="McCowan C."/>
            <person name="Murphy C."/>
            <person name="Pearson M."/>
            <person name="Poon T.W."/>
            <person name="Priest M."/>
            <person name="Roberts A."/>
            <person name="Saif S."/>
            <person name="Shea T."/>
            <person name="Sisk P."/>
            <person name="Sykes S."/>
            <person name="Wortman J."/>
            <person name="Nusbaum C."/>
            <person name="Birren B."/>
        </authorList>
    </citation>
    <scope>NUCLEOTIDE SEQUENCE [LARGE SCALE GENOMIC DNA]</scope>
    <source>
        <strain evidence="1 2">CBS 101466</strain>
    </source>
</reference>
<dbReference type="PANTHER" id="PTHR11799">
    <property type="entry name" value="PARAOXONASE"/>
    <property type="match status" value="1"/>
</dbReference>
<accession>W2S694</accession>
<evidence type="ECO:0000313" key="2">
    <source>
        <dbReference type="Proteomes" id="UP000030752"/>
    </source>
</evidence>
<proteinExistence type="predicted"/>
<organism evidence="1 2">
    <name type="scientific">Cyphellophora europaea (strain CBS 101466)</name>
    <name type="common">Phialophora europaea</name>
    <dbReference type="NCBI Taxonomy" id="1220924"/>
    <lineage>
        <taxon>Eukaryota</taxon>
        <taxon>Fungi</taxon>
        <taxon>Dikarya</taxon>
        <taxon>Ascomycota</taxon>
        <taxon>Pezizomycotina</taxon>
        <taxon>Eurotiomycetes</taxon>
        <taxon>Chaetothyriomycetidae</taxon>
        <taxon>Chaetothyriales</taxon>
        <taxon>Cyphellophoraceae</taxon>
        <taxon>Cyphellophora</taxon>
    </lineage>
</organism>
<dbReference type="OrthoDB" id="5307922at2759"/>
<dbReference type="PANTHER" id="PTHR11799:SF20">
    <property type="entry name" value="SMP-30_GLUCONOLACTONASE_LRE-LIKE REGION DOMAIN-CONTAINING PROTEIN"/>
    <property type="match status" value="1"/>
</dbReference>
<dbReference type="AlphaFoldDB" id="W2S694"/>
<dbReference type="RefSeq" id="XP_008713587.1">
    <property type="nucleotide sequence ID" value="XM_008715365.1"/>
</dbReference>
<dbReference type="VEuPathDB" id="FungiDB:HMPREF1541_10695"/>
<dbReference type="EMBL" id="KI635846">
    <property type="protein sequence ID" value="ETN44145.1"/>
    <property type="molecule type" value="Genomic_DNA"/>
</dbReference>